<feature type="domain" description="WW" evidence="1">
    <location>
        <begin position="27"/>
        <end position="60"/>
    </location>
</feature>
<dbReference type="PROSITE" id="PS50020">
    <property type="entry name" value="WW_DOMAIN_2"/>
    <property type="match status" value="1"/>
</dbReference>
<proteinExistence type="predicted"/>
<organism evidence="2 3">
    <name type="scientific">Glossina morsitans morsitans</name>
    <name type="common">Savannah tsetse fly</name>
    <dbReference type="NCBI Taxonomy" id="37546"/>
    <lineage>
        <taxon>Eukaryota</taxon>
        <taxon>Metazoa</taxon>
        <taxon>Ecdysozoa</taxon>
        <taxon>Arthropoda</taxon>
        <taxon>Hexapoda</taxon>
        <taxon>Insecta</taxon>
        <taxon>Pterygota</taxon>
        <taxon>Neoptera</taxon>
        <taxon>Endopterygota</taxon>
        <taxon>Diptera</taxon>
        <taxon>Brachycera</taxon>
        <taxon>Muscomorpha</taxon>
        <taxon>Hippoboscoidea</taxon>
        <taxon>Glossinidae</taxon>
        <taxon>Glossina</taxon>
    </lineage>
</organism>
<dbReference type="VEuPathDB" id="VectorBase:GMOY008352"/>
<dbReference type="GO" id="GO:0008285">
    <property type="term" value="P:negative regulation of cell population proliferation"/>
    <property type="evidence" value="ECO:0007669"/>
    <property type="project" value="TreeGrafter"/>
</dbReference>
<protein>
    <recommendedName>
        <fullName evidence="1">WW domain-containing protein</fullName>
    </recommendedName>
</protein>
<dbReference type="AlphaFoldDB" id="A0A1B0G4V6"/>
<dbReference type="Proteomes" id="UP000092444">
    <property type="component" value="Unassembled WGS sequence"/>
</dbReference>
<dbReference type="EMBL" id="CCAG010023440">
    <property type="status" value="NOT_ANNOTATED_CDS"/>
    <property type="molecule type" value="Genomic_DNA"/>
</dbReference>
<evidence type="ECO:0000313" key="2">
    <source>
        <dbReference type="EnsemblMetazoa" id="GMOY008352-PA"/>
    </source>
</evidence>
<sequence length="142" mass="16755">MNSPHYTLHGRKHYDHTTHWSHPLEPEGLPVGWGRVVSKVHGTYYGNQYTDQCQRQHPRLTSYYIAQTEPPKAVWPETLPDMHNISIPVNPYLLEEILKELVIYSEADSSKDYMLQFNMFRLQELEYFDCMLIQDLTIVAFI</sequence>
<dbReference type="SUPFAM" id="SSF51045">
    <property type="entry name" value="WW domain"/>
    <property type="match status" value="1"/>
</dbReference>
<dbReference type="InterPro" id="IPR001202">
    <property type="entry name" value="WW_dom"/>
</dbReference>
<dbReference type="GO" id="GO:0060090">
    <property type="term" value="F:molecular adaptor activity"/>
    <property type="evidence" value="ECO:0007669"/>
    <property type="project" value="InterPro"/>
</dbReference>
<dbReference type="InterPro" id="IPR030030">
    <property type="entry name" value="Sav"/>
</dbReference>
<dbReference type="STRING" id="37546.A0A1B0G4V6"/>
<dbReference type="GO" id="GO:0006915">
    <property type="term" value="P:apoptotic process"/>
    <property type="evidence" value="ECO:0007669"/>
    <property type="project" value="InterPro"/>
</dbReference>
<name>A0A1B0G4V6_GLOMM</name>
<dbReference type="PANTHER" id="PTHR47522:SF2">
    <property type="entry name" value="PROTEIN SALVADOR HOMOLOG 1"/>
    <property type="match status" value="1"/>
</dbReference>
<dbReference type="PANTHER" id="PTHR47522">
    <property type="entry name" value="SALVADOR FAMILY WW DOMAIN-CONTAINING PROTEIN 1"/>
    <property type="match status" value="1"/>
</dbReference>
<evidence type="ECO:0000313" key="3">
    <source>
        <dbReference type="Proteomes" id="UP000092444"/>
    </source>
</evidence>
<dbReference type="PhylomeDB" id="A0A1B0G4V6"/>
<reference evidence="2" key="1">
    <citation type="submission" date="2020-05" db="UniProtKB">
        <authorList>
            <consortium name="EnsemblMetazoa"/>
        </authorList>
    </citation>
    <scope>IDENTIFICATION</scope>
    <source>
        <strain evidence="2">Yale</strain>
    </source>
</reference>
<dbReference type="GO" id="GO:0043065">
    <property type="term" value="P:positive regulation of apoptotic process"/>
    <property type="evidence" value="ECO:0007669"/>
    <property type="project" value="TreeGrafter"/>
</dbReference>
<dbReference type="GO" id="GO:0005829">
    <property type="term" value="C:cytosol"/>
    <property type="evidence" value="ECO:0007669"/>
    <property type="project" value="TreeGrafter"/>
</dbReference>
<dbReference type="GO" id="GO:0035329">
    <property type="term" value="P:hippo signaling"/>
    <property type="evidence" value="ECO:0007669"/>
    <property type="project" value="InterPro"/>
</dbReference>
<dbReference type="EnsemblMetazoa" id="GMOY008352-RA">
    <property type="protein sequence ID" value="GMOY008352-PA"/>
    <property type="gene ID" value="GMOY008352"/>
</dbReference>
<dbReference type="InterPro" id="IPR036020">
    <property type="entry name" value="WW_dom_sf"/>
</dbReference>
<accession>A0A1B0G4V6</accession>
<keyword evidence="3" id="KW-1185">Reference proteome</keyword>
<evidence type="ECO:0000259" key="1">
    <source>
        <dbReference type="PROSITE" id="PS50020"/>
    </source>
</evidence>